<evidence type="ECO:0000313" key="3">
    <source>
        <dbReference type="Proteomes" id="UP000494256"/>
    </source>
</evidence>
<evidence type="ECO:0000313" key="2">
    <source>
        <dbReference type="EMBL" id="CAB3232939.1"/>
    </source>
</evidence>
<evidence type="ECO:0000256" key="1">
    <source>
        <dbReference type="SAM" id="MobiDB-lite"/>
    </source>
</evidence>
<protein>
    <submittedName>
        <fullName evidence="2">Uncharacterized protein</fullName>
    </submittedName>
</protein>
<dbReference type="EMBL" id="CADEBD010000292">
    <property type="protein sequence ID" value="CAB3232939.1"/>
    <property type="molecule type" value="Genomic_DNA"/>
</dbReference>
<feature type="region of interest" description="Disordered" evidence="1">
    <location>
        <begin position="77"/>
        <end position="98"/>
    </location>
</feature>
<reference evidence="2 3" key="1">
    <citation type="submission" date="2020-04" db="EMBL/GenBank/DDBJ databases">
        <authorList>
            <person name="Wallbank WR R."/>
            <person name="Pardo Diaz C."/>
            <person name="Kozak K."/>
            <person name="Martin S."/>
            <person name="Jiggins C."/>
            <person name="Moest M."/>
            <person name="Warren A I."/>
            <person name="Byers J.R.P. K."/>
            <person name="Montejo-Kovacevich G."/>
            <person name="Yen C E."/>
        </authorList>
    </citation>
    <scope>NUCLEOTIDE SEQUENCE [LARGE SCALE GENOMIC DNA]</scope>
</reference>
<sequence>MPMPPKKKKERACIPEPLPPCPPPPDICLESGLTPAEKAVCYEKERWKSPVSRAVKKFHSFTKPPIEKCRIKEKVVEEEDDPCSSKDDVDDTPQEEED</sequence>
<dbReference type="OrthoDB" id="10358192at2759"/>
<accession>A0A8S0ZK12</accession>
<dbReference type="AlphaFoldDB" id="A0A8S0ZK12"/>
<organism evidence="2 3">
    <name type="scientific">Arctia plantaginis</name>
    <name type="common">Wood tiger moth</name>
    <name type="synonym">Phalaena plantaginis</name>
    <dbReference type="NCBI Taxonomy" id="874455"/>
    <lineage>
        <taxon>Eukaryota</taxon>
        <taxon>Metazoa</taxon>
        <taxon>Ecdysozoa</taxon>
        <taxon>Arthropoda</taxon>
        <taxon>Hexapoda</taxon>
        <taxon>Insecta</taxon>
        <taxon>Pterygota</taxon>
        <taxon>Neoptera</taxon>
        <taxon>Endopterygota</taxon>
        <taxon>Lepidoptera</taxon>
        <taxon>Glossata</taxon>
        <taxon>Ditrysia</taxon>
        <taxon>Noctuoidea</taxon>
        <taxon>Erebidae</taxon>
        <taxon>Arctiinae</taxon>
        <taxon>Arctia</taxon>
    </lineage>
</organism>
<name>A0A8S0ZK12_ARCPL</name>
<comment type="caution">
    <text evidence="2">The sequence shown here is derived from an EMBL/GenBank/DDBJ whole genome shotgun (WGS) entry which is preliminary data.</text>
</comment>
<gene>
    <name evidence="2" type="ORF">APLA_LOCUS5950</name>
</gene>
<dbReference type="Proteomes" id="UP000494256">
    <property type="component" value="Unassembled WGS sequence"/>
</dbReference>
<proteinExistence type="predicted"/>